<dbReference type="Proteomes" id="UP001199919">
    <property type="component" value="Unassembled WGS sequence"/>
</dbReference>
<evidence type="ECO:0000313" key="2">
    <source>
        <dbReference type="EMBL" id="MCD8739329.1"/>
    </source>
</evidence>
<feature type="transmembrane region" description="Helical" evidence="1">
    <location>
        <begin position="84"/>
        <end position="104"/>
    </location>
</feature>
<keyword evidence="3" id="KW-1185">Reference proteome</keyword>
<keyword evidence="1" id="KW-1133">Transmembrane helix</keyword>
<sequence>MERLFVSFRVIFGIQVLIGLVLYFLLSPITTYYLYKNLDQVAGRPQAFFTLIHPIGMLIAFICCKSGEKKATEKATDKEKYKCWLVYISISFAIVLLTVPWPFYHLGRQWVIL</sequence>
<organism evidence="2 3">
    <name type="scientific">Mucilaginibacter roseus</name>
    <dbReference type="NCBI Taxonomy" id="1528868"/>
    <lineage>
        <taxon>Bacteria</taxon>
        <taxon>Pseudomonadati</taxon>
        <taxon>Bacteroidota</taxon>
        <taxon>Sphingobacteriia</taxon>
        <taxon>Sphingobacteriales</taxon>
        <taxon>Sphingobacteriaceae</taxon>
        <taxon>Mucilaginibacter</taxon>
    </lineage>
</organism>
<gene>
    <name evidence="2" type="ORF">LT679_01835</name>
</gene>
<dbReference type="EMBL" id="JAJPWV010000001">
    <property type="protein sequence ID" value="MCD8739329.1"/>
    <property type="molecule type" value="Genomic_DNA"/>
</dbReference>
<keyword evidence="1" id="KW-0472">Membrane</keyword>
<accession>A0ABS8U0Q0</accession>
<evidence type="ECO:0008006" key="4">
    <source>
        <dbReference type="Google" id="ProtNLM"/>
    </source>
</evidence>
<keyword evidence="1" id="KW-0812">Transmembrane</keyword>
<feature type="transmembrane region" description="Helical" evidence="1">
    <location>
        <begin position="47"/>
        <end position="64"/>
    </location>
</feature>
<dbReference type="RefSeq" id="WP_232175202.1">
    <property type="nucleotide sequence ID" value="NZ_JAJPWV010000001.1"/>
</dbReference>
<evidence type="ECO:0000256" key="1">
    <source>
        <dbReference type="SAM" id="Phobius"/>
    </source>
</evidence>
<protein>
    <recommendedName>
        <fullName evidence="4">DUF4149 domain-containing protein</fullName>
    </recommendedName>
</protein>
<evidence type="ECO:0000313" key="3">
    <source>
        <dbReference type="Proteomes" id="UP001199919"/>
    </source>
</evidence>
<feature type="transmembrane region" description="Helical" evidence="1">
    <location>
        <begin position="12"/>
        <end position="35"/>
    </location>
</feature>
<name>A0ABS8U0Q0_9SPHI</name>
<reference evidence="2 3" key="1">
    <citation type="submission" date="2021-12" db="EMBL/GenBank/DDBJ databases">
        <title>Mucilaginibacter roseus genome.</title>
        <authorList>
            <person name="Ferreira J.R."/>
            <person name="Newman J.D."/>
        </authorList>
    </citation>
    <scope>NUCLEOTIDE SEQUENCE [LARGE SCALE GENOMIC DNA]</scope>
    <source>
        <strain evidence="2 3">LMG 28454</strain>
    </source>
</reference>
<proteinExistence type="predicted"/>
<comment type="caution">
    <text evidence="2">The sequence shown here is derived from an EMBL/GenBank/DDBJ whole genome shotgun (WGS) entry which is preliminary data.</text>
</comment>